<proteinExistence type="predicted"/>
<reference evidence="2" key="1">
    <citation type="submission" date="2018-06" db="EMBL/GenBank/DDBJ databases">
        <authorList>
            <person name="Zhirakovskaya E."/>
        </authorList>
    </citation>
    <scope>NUCLEOTIDE SEQUENCE</scope>
</reference>
<feature type="region of interest" description="Disordered" evidence="1">
    <location>
        <begin position="1"/>
        <end position="99"/>
    </location>
</feature>
<dbReference type="AlphaFoldDB" id="A0A3B1AAY2"/>
<protein>
    <submittedName>
        <fullName evidence="2">Uncharacterized protein</fullName>
    </submittedName>
</protein>
<accession>A0A3B1AAY2</accession>
<name>A0A3B1AAY2_9ZZZZ</name>
<sequence length="99" mass="11137">MTSVNMPRDDAAININTKAVAKRDVKPTEPYPATPPVKEHEEGHVAAPPVQARQQRRQGDRRQKGEPVLLDTRTGRDRRKGGKQDDDDDTRASHIDVYI</sequence>
<organism evidence="2">
    <name type="scientific">hydrothermal vent metagenome</name>
    <dbReference type="NCBI Taxonomy" id="652676"/>
    <lineage>
        <taxon>unclassified sequences</taxon>
        <taxon>metagenomes</taxon>
        <taxon>ecological metagenomes</taxon>
    </lineage>
</organism>
<gene>
    <name evidence="2" type="ORF">MNBD_GAMMA20-1279</name>
</gene>
<feature type="compositionally biased region" description="Basic and acidic residues" evidence="1">
    <location>
        <begin position="90"/>
        <end position="99"/>
    </location>
</feature>
<dbReference type="EMBL" id="UOFU01000105">
    <property type="protein sequence ID" value="VAW96787.1"/>
    <property type="molecule type" value="Genomic_DNA"/>
</dbReference>
<evidence type="ECO:0000256" key="1">
    <source>
        <dbReference type="SAM" id="MobiDB-lite"/>
    </source>
</evidence>
<evidence type="ECO:0000313" key="2">
    <source>
        <dbReference type="EMBL" id="VAW96787.1"/>
    </source>
</evidence>